<dbReference type="Proteomes" id="UP001162131">
    <property type="component" value="Unassembled WGS sequence"/>
</dbReference>
<evidence type="ECO:0000313" key="5">
    <source>
        <dbReference type="EMBL" id="CAG9335697.1"/>
    </source>
</evidence>
<keyword evidence="6" id="KW-1185">Reference proteome</keyword>
<dbReference type="PROSITE" id="PS50231">
    <property type="entry name" value="RICIN_B_LECTIN"/>
    <property type="match status" value="1"/>
</dbReference>
<accession>A0AAU9KEI5</accession>
<dbReference type="Pfam" id="PF02815">
    <property type="entry name" value="MIR"/>
    <property type="match status" value="1"/>
</dbReference>
<reference evidence="5" key="1">
    <citation type="submission" date="2021-09" db="EMBL/GenBank/DDBJ databases">
        <authorList>
            <consortium name="AG Swart"/>
            <person name="Singh M."/>
            <person name="Singh A."/>
            <person name="Seah K."/>
            <person name="Emmerich C."/>
        </authorList>
    </citation>
    <scope>NUCLEOTIDE SEQUENCE</scope>
    <source>
        <strain evidence="5">ATCC30299</strain>
    </source>
</reference>
<comment type="caution">
    <text evidence="5">The sequence shown here is derived from an EMBL/GenBank/DDBJ whole genome shotgun (WGS) entry which is preliminary data.</text>
</comment>
<evidence type="ECO:0000256" key="1">
    <source>
        <dbReference type="ARBA" id="ARBA00022729"/>
    </source>
</evidence>
<evidence type="ECO:0000256" key="3">
    <source>
        <dbReference type="SAM" id="MobiDB-lite"/>
    </source>
</evidence>
<dbReference type="AlphaFoldDB" id="A0AAU9KEI5"/>
<dbReference type="PROSITE" id="PS50919">
    <property type="entry name" value="MIR"/>
    <property type="match status" value="3"/>
</dbReference>
<dbReference type="Gene3D" id="2.80.10.50">
    <property type="match status" value="1"/>
</dbReference>
<feature type="compositionally biased region" description="Basic and acidic residues" evidence="3">
    <location>
        <begin position="33"/>
        <end position="48"/>
    </location>
</feature>
<feature type="domain" description="MIR" evidence="4">
    <location>
        <begin position="461"/>
        <end position="514"/>
    </location>
</feature>
<protein>
    <recommendedName>
        <fullName evidence="4">MIR domain-containing protein</fullName>
    </recommendedName>
</protein>
<dbReference type="EMBL" id="CAJZBQ010000062">
    <property type="protein sequence ID" value="CAG9335697.1"/>
    <property type="molecule type" value="Genomic_DNA"/>
</dbReference>
<dbReference type="PANTHER" id="PTHR46809">
    <property type="entry name" value="STROMAL CELL-DERIVED FACTOR 2-LIKE PROTEIN"/>
    <property type="match status" value="1"/>
</dbReference>
<feature type="region of interest" description="Disordered" evidence="3">
    <location>
        <begin position="33"/>
        <end position="57"/>
    </location>
</feature>
<evidence type="ECO:0000259" key="4">
    <source>
        <dbReference type="PROSITE" id="PS50919"/>
    </source>
</evidence>
<keyword evidence="1" id="KW-0732">Signal</keyword>
<dbReference type="PANTHER" id="PTHR46809:SF2">
    <property type="entry name" value="GH21273P"/>
    <property type="match status" value="1"/>
</dbReference>
<dbReference type="SMART" id="SM00472">
    <property type="entry name" value="MIR"/>
    <property type="match status" value="3"/>
</dbReference>
<feature type="domain" description="MIR" evidence="4">
    <location>
        <begin position="530"/>
        <end position="586"/>
    </location>
</feature>
<sequence length="644" mass="74179">MGCGESKRSILAGLNCQVDLVKSQRLKFQQEIDEAKKEHEKHEAEQSKTIKNLNDENQDLRAEKSRMEIQLKNLDPKADIVRSQLHSLEAEYKTTKKELKHLSKDLKEAENEKEAISSQYKEISEEINVIIQNELVLQENIENLGDVEGLLSELNNTINRLEQEVVEKEKNIQNLEEKIKEKEEENKRKEELKIEISEVLLSSENESKVMQAVKDEIVENEELKRQGDEKSAENQGLEQTISSLEITQEEIESNLALDKEIERLTRLINETNETHEKRENLANKLQETLAQQNLHNSAKNSLENEITSIQEEIDRLKREKEEALNNKLTQAINELSQKIAENNENYGKELQALQEELDNLQQKLDHRREKRNKKQQEINEMREELERIENSPKIEEEELVVAEEETPKRPDPNKIEYFEETKEPVPEPAQAEPEYDQIGSEIPQEANHSETTNGVPHEMIPTPVRYEVPIKLRHLNTGHVLHSHPVNYHGGSNQQEVTCHGSRDDNDWWIIKGVPLKKGEKIKGGKLRVGAEIGNTSCIILQHLTTKRNLHSHAGVQSPSSHQQEVTCYGDFGKGDSNDYWKVEIQGVQGKVSWISNMKIRLIHINTQNALHSHGGHFTQSGQQEVTCYENRDDNDLWVVETIA</sequence>
<dbReference type="InterPro" id="IPR016093">
    <property type="entry name" value="MIR_motif"/>
</dbReference>
<dbReference type="InterPro" id="IPR036300">
    <property type="entry name" value="MIR_dom_sf"/>
</dbReference>
<dbReference type="SUPFAM" id="SSF82109">
    <property type="entry name" value="MIR domain"/>
    <property type="match status" value="1"/>
</dbReference>
<evidence type="ECO:0000313" key="6">
    <source>
        <dbReference type="Proteomes" id="UP001162131"/>
    </source>
</evidence>
<keyword evidence="2" id="KW-0677">Repeat</keyword>
<gene>
    <name evidence="5" type="ORF">BSTOLATCC_MIC64160</name>
</gene>
<feature type="domain" description="MIR" evidence="4">
    <location>
        <begin position="589"/>
        <end position="643"/>
    </location>
</feature>
<organism evidence="5 6">
    <name type="scientific">Blepharisma stoltei</name>
    <dbReference type="NCBI Taxonomy" id="1481888"/>
    <lineage>
        <taxon>Eukaryota</taxon>
        <taxon>Sar</taxon>
        <taxon>Alveolata</taxon>
        <taxon>Ciliophora</taxon>
        <taxon>Postciliodesmatophora</taxon>
        <taxon>Heterotrichea</taxon>
        <taxon>Heterotrichida</taxon>
        <taxon>Blepharismidae</taxon>
        <taxon>Blepharisma</taxon>
    </lineage>
</organism>
<evidence type="ECO:0000256" key="2">
    <source>
        <dbReference type="ARBA" id="ARBA00022737"/>
    </source>
</evidence>
<proteinExistence type="predicted"/>
<name>A0AAU9KEI5_9CILI</name>